<gene>
    <name evidence="2" type="ORF">CLV88_104265</name>
</gene>
<feature type="region of interest" description="Disordered" evidence="1">
    <location>
        <begin position="18"/>
        <end position="48"/>
    </location>
</feature>
<evidence type="ECO:0000313" key="2">
    <source>
        <dbReference type="EMBL" id="PSL20204.1"/>
    </source>
</evidence>
<dbReference type="EMBL" id="PYGJ01000004">
    <property type="protein sequence ID" value="PSL20204.1"/>
    <property type="molecule type" value="Genomic_DNA"/>
</dbReference>
<protein>
    <submittedName>
        <fullName evidence="2">Uncharacterized protein</fullName>
    </submittedName>
</protein>
<comment type="caution">
    <text evidence="2">The sequence shown here is derived from an EMBL/GenBank/DDBJ whole genome shotgun (WGS) entry which is preliminary data.</text>
</comment>
<dbReference type="Proteomes" id="UP000240418">
    <property type="component" value="Unassembled WGS sequence"/>
</dbReference>
<accession>A0A2P8FET6</accession>
<keyword evidence="3" id="KW-1185">Reference proteome</keyword>
<dbReference type="PROSITE" id="PS51257">
    <property type="entry name" value="PROKAR_LIPOPROTEIN"/>
    <property type="match status" value="1"/>
</dbReference>
<sequence length="48" mass="4944">MRTALILAALTAIAACEGPSNHSRAPEPEPTTGVTISGEARTGVVLRR</sequence>
<dbReference type="RefSeq" id="WP_165798850.1">
    <property type="nucleotide sequence ID" value="NZ_PYGJ01000004.1"/>
</dbReference>
<evidence type="ECO:0000313" key="3">
    <source>
        <dbReference type="Proteomes" id="UP000240418"/>
    </source>
</evidence>
<organism evidence="2 3">
    <name type="scientific">Shimia abyssi</name>
    <dbReference type="NCBI Taxonomy" id="1662395"/>
    <lineage>
        <taxon>Bacteria</taxon>
        <taxon>Pseudomonadati</taxon>
        <taxon>Pseudomonadota</taxon>
        <taxon>Alphaproteobacteria</taxon>
        <taxon>Rhodobacterales</taxon>
        <taxon>Roseobacteraceae</taxon>
    </lineage>
</organism>
<evidence type="ECO:0000256" key="1">
    <source>
        <dbReference type="SAM" id="MobiDB-lite"/>
    </source>
</evidence>
<reference evidence="2 3" key="1">
    <citation type="submission" date="2018-03" db="EMBL/GenBank/DDBJ databases">
        <title>Genomic Encyclopedia of Archaeal and Bacterial Type Strains, Phase II (KMG-II): from individual species to whole genera.</title>
        <authorList>
            <person name="Goeker M."/>
        </authorList>
    </citation>
    <scope>NUCLEOTIDE SEQUENCE [LARGE SCALE GENOMIC DNA]</scope>
    <source>
        <strain evidence="2 3">DSM 100673</strain>
    </source>
</reference>
<dbReference type="AlphaFoldDB" id="A0A2P8FET6"/>
<name>A0A2P8FET6_9RHOB</name>
<proteinExistence type="predicted"/>